<evidence type="ECO:0000313" key="3">
    <source>
        <dbReference type="Proteomes" id="UP000327157"/>
    </source>
</evidence>
<comment type="caution">
    <text evidence="2">The sequence shown here is derived from an EMBL/GenBank/DDBJ whole genome shotgun (WGS) entry which is preliminary data.</text>
</comment>
<feature type="region of interest" description="Disordered" evidence="1">
    <location>
        <begin position="30"/>
        <end position="85"/>
    </location>
</feature>
<reference evidence="2 3" key="1">
    <citation type="submission" date="2019-09" db="EMBL/GenBank/DDBJ databases">
        <authorList>
            <person name="Ou C."/>
        </authorList>
    </citation>
    <scope>NUCLEOTIDE SEQUENCE [LARGE SCALE GENOMIC DNA]</scope>
    <source>
        <strain evidence="2">S2</strain>
        <tissue evidence="2">Leaf</tissue>
    </source>
</reference>
<dbReference type="AlphaFoldDB" id="A0A5N5FI64"/>
<proteinExistence type="predicted"/>
<dbReference type="Proteomes" id="UP000327157">
    <property type="component" value="Chromosome 10"/>
</dbReference>
<gene>
    <name evidence="2" type="ORF">D8674_003840</name>
</gene>
<dbReference type="EMBL" id="SMOL01000695">
    <property type="protein sequence ID" value="KAB2602835.1"/>
    <property type="molecule type" value="Genomic_DNA"/>
</dbReference>
<sequence length="182" mass="20623">MILEVTSLQASQAAPTNVFVEGLDTISPFLASNNNLPQPSKETTPPPPPSKAPGSIQGSGQSPPRMLHQHHPLPDLSPPTSSESHLFQNARQIFKDWTKRDFTVSFTQLMSKAQYESFFNFFENLRALRDQHHKAKWASNKVKCFQEKHVKNTATLRQLVEERSVLEERITVVDSEIQCLEE</sequence>
<evidence type="ECO:0000313" key="2">
    <source>
        <dbReference type="EMBL" id="KAB2602835.1"/>
    </source>
</evidence>
<organism evidence="2 3">
    <name type="scientific">Pyrus ussuriensis x Pyrus communis</name>
    <dbReference type="NCBI Taxonomy" id="2448454"/>
    <lineage>
        <taxon>Eukaryota</taxon>
        <taxon>Viridiplantae</taxon>
        <taxon>Streptophyta</taxon>
        <taxon>Embryophyta</taxon>
        <taxon>Tracheophyta</taxon>
        <taxon>Spermatophyta</taxon>
        <taxon>Magnoliopsida</taxon>
        <taxon>eudicotyledons</taxon>
        <taxon>Gunneridae</taxon>
        <taxon>Pentapetalae</taxon>
        <taxon>rosids</taxon>
        <taxon>fabids</taxon>
        <taxon>Rosales</taxon>
        <taxon>Rosaceae</taxon>
        <taxon>Amygdaloideae</taxon>
        <taxon>Maleae</taxon>
        <taxon>Pyrus</taxon>
    </lineage>
</organism>
<keyword evidence="3" id="KW-1185">Reference proteome</keyword>
<reference evidence="2 3" key="3">
    <citation type="submission" date="2019-11" db="EMBL/GenBank/DDBJ databases">
        <title>A de novo genome assembly of a pear dwarfing rootstock.</title>
        <authorList>
            <person name="Wang F."/>
            <person name="Wang J."/>
            <person name="Li S."/>
            <person name="Zhang Y."/>
            <person name="Fang M."/>
            <person name="Ma L."/>
            <person name="Zhao Y."/>
            <person name="Jiang S."/>
        </authorList>
    </citation>
    <scope>NUCLEOTIDE SEQUENCE [LARGE SCALE GENOMIC DNA]</scope>
    <source>
        <strain evidence="2">S2</strain>
        <tissue evidence="2">Leaf</tissue>
    </source>
</reference>
<reference evidence="3" key="2">
    <citation type="submission" date="2019-10" db="EMBL/GenBank/DDBJ databases">
        <title>A de novo genome assembly of a pear dwarfing rootstock.</title>
        <authorList>
            <person name="Wang F."/>
            <person name="Wang J."/>
            <person name="Li S."/>
            <person name="Zhang Y."/>
            <person name="Fang M."/>
            <person name="Ma L."/>
            <person name="Zhao Y."/>
            <person name="Jiang S."/>
        </authorList>
    </citation>
    <scope>NUCLEOTIDE SEQUENCE [LARGE SCALE GENOMIC DNA]</scope>
</reference>
<name>A0A5N5FI64_9ROSA</name>
<accession>A0A5N5FI64</accession>
<protein>
    <submittedName>
        <fullName evidence="2">TMV resistance protein N-like</fullName>
    </submittedName>
</protein>
<evidence type="ECO:0000256" key="1">
    <source>
        <dbReference type="SAM" id="MobiDB-lite"/>
    </source>
</evidence>